<proteinExistence type="predicted"/>
<dbReference type="AlphaFoldDB" id="A0A5C5XX46"/>
<evidence type="ECO:0000313" key="2">
    <source>
        <dbReference type="Proteomes" id="UP000318478"/>
    </source>
</evidence>
<name>A0A5C5XX46_9BACT</name>
<comment type="caution">
    <text evidence="1">The sequence shown here is derived from an EMBL/GenBank/DDBJ whole genome shotgun (WGS) entry which is preliminary data.</text>
</comment>
<dbReference type="EMBL" id="SJPO01000013">
    <property type="protein sequence ID" value="TWT66923.1"/>
    <property type="molecule type" value="Genomic_DNA"/>
</dbReference>
<dbReference type="Proteomes" id="UP000318478">
    <property type="component" value="Unassembled WGS sequence"/>
</dbReference>
<evidence type="ECO:0000313" key="1">
    <source>
        <dbReference type="EMBL" id="TWT66923.1"/>
    </source>
</evidence>
<gene>
    <name evidence="1" type="ORF">Pla123a_43520</name>
</gene>
<protein>
    <submittedName>
        <fullName evidence="1">Uncharacterized protein</fullName>
    </submittedName>
</protein>
<dbReference type="RefSeq" id="WP_146590852.1">
    <property type="nucleotide sequence ID" value="NZ_SJPO01000013.1"/>
</dbReference>
<sequence>MKLDFIGPVFRNRDTLVSEMDLMHLMLTKEAADLTESYDPEKPVEDKTLEQACLIQLALTAYWAQNALSTLWETIDERIEVES</sequence>
<accession>A0A5C5XX46</accession>
<keyword evidence="2" id="KW-1185">Reference proteome</keyword>
<reference evidence="1 2" key="1">
    <citation type="submission" date="2019-02" db="EMBL/GenBank/DDBJ databases">
        <title>Deep-cultivation of Planctomycetes and their phenomic and genomic characterization uncovers novel biology.</title>
        <authorList>
            <person name="Wiegand S."/>
            <person name="Jogler M."/>
            <person name="Boedeker C."/>
            <person name="Pinto D."/>
            <person name="Vollmers J."/>
            <person name="Rivas-Marin E."/>
            <person name="Kohn T."/>
            <person name="Peeters S.H."/>
            <person name="Heuer A."/>
            <person name="Rast P."/>
            <person name="Oberbeckmann S."/>
            <person name="Bunk B."/>
            <person name="Jeske O."/>
            <person name="Meyerdierks A."/>
            <person name="Storesund J.E."/>
            <person name="Kallscheuer N."/>
            <person name="Luecker S."/>
            <person name="Lage O.M."/>
            <person name="Pohl T."/>
            <person name="Merkel B.J."/>
            <person name="Hornburger P."/>
            <person name="Mueller R.-W."/>
            <person name="Bruemmer F."/>
            <person name="Labrenz M."/>
            <person name="Spormann A.M."/>
            <person name="Op Den Camp H."/>
            <person name="Overmann J."/>
            <person name="Amann R."/>
            <person name="Jetten M.S.M."/>
            <person name="Mascher T."/>
            <person name="Medema M.H."/>
            <person name="Devos D.P."/>
            <person name="Kaster A.-K."/>
            <person name="Ovreas L."/>
            <person name="Rohde M."/>
            <person name="Galperin M.Y."/>
            <person name="Jogler C."/>
        </authorList>
    </citation>
    <scope>NUCLEOTIDE SEQUENCE [LARGE SCALE GENOMIC DNA]</scope>
    <source>
        <strain evidence="1 2">Pla123a</strain>
    </source>
</reference>
<organism evidence="1 2">
    <name type="scientific">Posidoniimonas polymericola</name>
    <dbReference type="NCBI Taxonomy" id="2528002"/>
    <lineage>
        <taxon>Bacteria</taxon>
        <taxon>Pseudomonadati</taxon>
        <taxon>Planctomycetota</taxon>
        <taxon>Planctomycetia</taxon>
        <taxon>Pirellulales</taxon>
        <taxon>Lacipirellulaceae</taxon>
        <taxon>Posidoniimonas</taxon>
    </lineage>
</organism>